<gene>
    <name evidence="2" type="ORF">FA048_01550</name>
</gene>
<feature type="signal peptide" evidence="1">
    <location>
        <begin position="1"/>
        <end position="21"/>
    </location>
</feature>
<organism evidence="2 3">
    <name type="scientific">Pedobacter polaris</name>
    <dbReference type="NCBI Taxonomy" id="2571273"/>
    <lineage>
        <taxon>Bacteria</taxon>
        <taxon>Pseudomonadati</taxon>
        <taxon>Bacteroidota</taxon>
        <taxon>Sphingobacteriia</taxon>
        <taxon>Sphingobacteriales</taxon>
        <taxon>Sphingobacteriaceae</taxon>
        <taxon>Pedobacter</taxon>
    </lineage>
</organism>
<proteinExistence type="predicted"/>
<accession>A0A4U1CT55</accession>
<feature type="chain" id="PRO_5020904221" description="Carboxypeptidase regulatory-like domain-containing protein" evidence="1">
    <location>
        <begin position="22"/>
        <end position="928"/>
    </location>
</feature>
<evidence type="ECO:0000313" key="2">
    <source>
        <dbReference type="EMBL" id="TKC12331.1"/>
    </source>
</evidence>
<protein>
    <recommendedName>
        <fullName evidence="4">Carboxypeptidase regulatory-like domain-containing protein</fullName>
    </recommendedName>
</protein>
<dbReference type="Gene3D" id="2.60.40.1930">
    <property type="match status" value="1"/>
</dbReference>
<dbReference type="RefSeq" id="WP_136838276.1">
    <property type="nucleotide sequence ID" value="NZ_SWBR01000001.1"/>
</dbReference>
<keyword evidence="1" id="KW-0732">Signal</keyword>
<dbReference type="EMBL" id="SWBR01000001">
    <property type="protein sequence ID" value="TKC12331.1"/>
    <property type="molecule type" value="Genomic_DNA"/>
</dbReference>
<name>A0A4U1CT55_9SPHI</name>
<dbReference type="AlphaFoldDB" id="A0A4U1CT55"/>
<keyword evidence="3" id="KW-1185">Reference proteome</keyword>
<evidence type="ECO:0008006" key="4">
    <source>
        <dbReference type="Google" id="ProtNLM"/>
    </source>
</evidence>
<evidence type="ECO:0000313" key="3">
    <source>
        <dbReference type="Proteomes" id="UP000309488"/>
    </source>
</evidence>
<reference evidence="2 3" key="1">
    <citation type="submission" date="2019-04" db="EMBL/GenBank/DDBJ databases">
        <title>Pedobacter sp. RP-3-22 sp. nov., isolated from Arctic soil.</title>
        <authorList>
            <person name="Dahal R.H."/>
            <person name="Kim D.-U."/>
        </authorList>
    </citation>
    <scope>NUCLEOTIDE SEQUENCE [LARGE SCALE GENOMIC DNA]</scope>
    <source>
        <strain evidence="2 3">RP-3-22</strain>
    </source>
</reference>
<comment type="caution">
    <text evidence="2">The sequence shown here is derived from an EMBL/GenBank/DDBJ whole genome shotgun (WGS) entry which is preliminary data.</text>
</comment>
<dbReference type="OrthoDB" id="609485at2"/>
<sequence length="928" mass="103929">MKTLYLVQFIFLVLAFNSASAQTNKPANKVEAYYKILPTEKLYLSFDKPYYSVGDTLWFKSFLLNGDNTASTRTDKIYVELFNDSLKFIENRVIALNNGLGYGDFALTNKLKEGTYVIRAYSNWQQNFGNDYFFQKSFNIGNAGDKTWLLNSYQQLNTTTANRTLDLKVRITSLKNEAIGLKDVEVSLMNGNKRLAKAELQTKLDGTFDTQIPLSNNIITGNTSIIIVDKKDKSRKTVLPVLLQKQDQLDLQFMPEGGYMVNDIFGKVAFKAIGNDGLGKDISGKIINSKNETIAELTSVHKGMGSFYLLPTKGESYTAIYNLNGKEQKQILPIAKEEGTTLRIDQLSKKDSLYLYVKASEGKRLEGYQLMAQSAGEILININLNLKNGFSTLKLPKQDFPDGIIHFTLFSPEALPVNERQVFINQNQIINVKISTSKSNYKPRDSVDLEITATKEDGSPLSGSFSVAITDNGQIKQVENDDNIISHFLLQSDVKGNIESPAWYFQNQAPSTLLALDHLLLAQGWIGHNWDIMLQKAPEIKFKAEKDNTIEGKLTGLFNKPTANVNLTLLSLGKNIFVTDTISNADGKFTFKNLPLLDSAAYTIKIKNAKGKTSNATINVDEFIHAPDLTSADLIKPWYVNSDSTQLNYYKTSQEKINEAQKKEMIRTGTLLDAVEIKGQARLKNFIVKTAWDARTFKEIKKEDLEINPQKKLLDLLREKIDGFGTSSFWTNNCSGRISRHDFINYVVGGSLISHVMIDKINTHIAASGIDDQYNASINGISNTALSPDVYQTNNYIFNTLKASDIVDITVFKGCAYFFLDITTRAGRGPFTLPNRGVYVYRPLPLYMAKDFYSPKYATNKGNSTPDLRSTIFWDANVATDSNGKAKISFYTADKPSTYTIKIQGTDLFGRLGYKQSTIVNTNQTESK</sequence>
<dbReference type="Proteomes" id="UP000309488">
    <property type="component" value="Unassembled WGS sequence"/>
</dbReference>
<evidence type="ECO:0000256" key="1">
    <source>
        <dbReference type="SAM" id="SignalP"/>
    </source>
</evidence>